<dbReference type="SUPFAM" id="SSF56601">
    <property type="entry name" value="beta-lactamase/transpeptidase-like"/>
    <property type="match status" value="1"/>
</dbReference>
<dbReference type="Pfam" id="PF00144">
    <property type="entry name" value="Beta-lactamase"/>
    <property type="match status" value="1"/>
</dbReference>
<dbReference type="InterPro" id="IPR012338">
    <property type="entry name" value="Beta-lactam/transpept-like"/>
</dbReference>
<dbReference type="EC" id="3.1.1.103" evidence="4"/>
<gene>
    <name evidence="4" type="ORF">QNJ86_07770</name>
</gene>
<reference evidence="4 5" key="1">
    <citation type="submission" date="2023-05" db="EMBL/GenBank/DDBJ databases">
        <title>Gordonibacter KGMB12511T sp. nov., isolated from faeces of healthy Korean.</title>
        <authorList>
            <person name="Kim H.S."/>
            <person name="Kim J.-S."/>
            <person name="Suh M.K."/>
            <person name="Eom M.K."/>
            <person name="Do H.E."/>
            <person name="Lee J.-S."/>
        </authorList>
    </citation>
    <scope>NUCLEOTIDE SEQUENCE [LARGE SCALE GENOMIC DNA]</scope>
    <source>
        <strain evidence="4 5">KGMB12511</strain>
    </source>
</reference>
<feature type="transmembrane region" description="Helical" evidence="1">
    <location>
        <begin position="418"/>
        <end position="442"/>
    </location>
</feature>
<keyword evidence="5" id="KW-1185">Reference proteome</keyword>
<dbReference type="PANTHER" id="PTHR46825:SF9">
    <property type="entry name" value="BETA-LACTAMASE-RELATED DOMAIN-CONTAINING PROTEIN"/>
    <property type="match status" value="1"/>
</dbReference>
<evidence type="ECO:0000259" key="3">
    <source>
        <dbReference type="Pfam" id="PF00144"/>
    </source>
</evidence>
<dbReference type="GO" id="GO:0016787">
    <property type="term" value="F:hydrolase activity"/>
    <property type="evidence" value="ECO:0007669"/>
    <property type="project" value="UniProtKB-KW"/>
</dbReference>
<dbReference type="InterPro" id="IPR050491">
    <property type="entry name" value="AmpC-like"/>
</dbReference>
<evidence type="ECO:0000313" key="4">
    <source>
        <dbReference type="EMBL" id="MDJ1650696.1"/>
    </source>
</evidence>
<dbReference type="InterPro" id="IPR001466">
    <property type="entry name" value="Beta-lactam-related"/>
</dbReference>
<feature type="transmembrane region" description="Helical" evidence="1">
    <location>
        <begin position="454"/>
        <end position="477"/>
    </location>
</feature>
<proteinExistence type="predicted"/>
<keyword evidence="4" id="KW-0560">Oxidoreductase</keyword>
<organism evidence="4 5">
    <name type="scientific">Gordonibacter faecis</name>
    <dbReference type="NCBI Taxonomy" id="3047475"/>
    <lineage>
        <taxon>Bacteria</taxon>
        <taxon>Bacillati</taxon>
        <taxon>Actinomycetota</taxon>
        <taxon>Coriobacteriia</taxon>
        <taxon>Eggerthellales</taxon>
        <taxon>Eggerthellaceae</taxon>
        <taxon>Gordonibacter</taxon>
    </lineage>
</organism>
<keyword evidence="4" id="KW-0378">Hydrolase</keyword>
<feature type="chain" id="PRO_5046981169" evidence="2">
    <location>
        <begin position="34"/>
        <end position="490"/>
    </location>
</feature>
<accession>A0ABT7DMF0</accession>
<feature type="transmembrane region" description="Helical" evidence="1">
    <location>
        <begin position="382"/>
        <end position="406"/>
    </location>
</feature>
<dbReference type="PANTHER" id="PTHR46825">
    <property type="entry name" value="D-ALANYL-D-ALANINE-CARBOXYPEPTIDASE/ENDOPEPTIDASE AMPH"/>
    <property type="match status" value="1"/>
</dbReference>
<feature type="signal peptide" evidence="2">
    <location>
        <begin position="1"/>
        <end position="33"/>
    </location>
</feature>
<comment type="caution">
    <text evidence="4">The sequence shown here is derived from an EMBL/GenBank/DDBJ whole genome shotgun (WGS) entry which is preliminary data.</text>
</comment>
<protein>
    <submittedName>
        <fullName evidence="4">Serine hydrolase domain-containing protein</fullName>
        <ecNumber evidence="4">3.1.1.103</ecNumber>
    </submittedName>
</protein>
<dbReference type="EMBL" id="JASJEU010000013">
    <property type="protein sequence ID" value="MDJ1650696.1"/>
    <property type="molecule type" value="Genomic_DNA"/>
</dbReference>
<evidence type="ECO:0000256" key="1">
    <source>
        <dbReference type="SAM" id="Phobius"/>
    </source>
</evidence>
<name>A0ABT7DMF0_9ACTN</name>
<keyword evidence="2" id="KW-0732">Signal</keyword>
<evidence type="ECO:0000313" key="5">
    <source>
        <dbReference type="Proteomes" id="UP001232750"/>
    </source>
</evidence>
<keyword evidence="1" id="KW-1133">Transmembrane helix</keyword>
<dbReference type="GO" id="GO:0016491">
    <property type="term" value="F:oxidoreductase activity"/>
    <property type="evidence" value="ECO:0007669"/>
    <property type="project" value="UniProtKB-KW"/>
</dbReference>
<feature type="domain" description="Beta-lactamase-related" evidence="3">
    <location>
        <begin position="55"/>
        <end position="344"/>
    </location>
</feature>
<sequence>MVTCSCRKLGAAFVAFWVLWLVVALGAVPAAHADERAESPSRAESASRVDYQTIDTYLQTCATNAHIPALSVRIVGKDDVLFSGTYGQCDSSNTPFLLGSVTKSFTAICIMQLVEQQKIDLSAPLSTYLPDATDGNAITVSQLLNHTSGLGEHQTLGNYHLVNDQGVHHYANVNYSLLGEIIEAVTGTPYAEYLSAQVLEPLGLSHTAATLDESNENGLIDGYTNYWGIPLKAASHFPSSRDAWITVPAGYLSSSASDLGKYLQMYLNGGSGILSQKSIETMFYGDTVYVEEDVPFWYGYGWATVKEPLPEPVLRHSGLVETGTSCVFILPESDIAVALEANVNDYFVTNEMMDSLGWGVVLMLLGESPNEITSSDYVMEHLWIDLIMLAVFISALLPWCFLPRFLRTRDRRKMSFEVALLVLVHGVLPVFILSLVPLFFGTPLWVAQAFVPDVFITVVVSSALLFVAGVVKGFILFRAARPRTVKEAAA</sequence>
<dbReference type="Proteomes" id="UP001232750">
    <property type="component" value="Unassembled WGS sequence"/>
</dbReference>
<dbReference type="Gene3D" id="3.40.710.10">
    <property type="entry name" value="DD-peptidase/beta-lactamase superfamily"/>
    <property type="match status" value="1"/>
</dbReference>
<evidence type="ECO:0000256" key="2">
    <source>
        <dbReference type="SAM" id="SignalP"/>
    </source>
</evidence>
<keyword evidence="1" id="KW-0812">Transmembrane</keyword>
<dbReference type="RefSeq" id="WP_283832037.1">
    <property type="nucleotide sequence ID" value="NZ_JASJEU010000013.1"/>
</dbReference>
<keyword evidence="1" id="KW-0472">Membrane</keyword>